<dbReference type="RefSeq" id="WP_165912435.1">
    <property type="nucleotide sequence ID" value="NZ_BDUF01000057.1"/>
</dbReference>
<dbReference type="Pfam" id="PF10720">
    <property type="entry name" value="DUF2515"/>
    <property type="match status" value="1"/>
</dbReference>
<keyword evidence="2" id="KW-1185">Reference proteome</keyword>
<gene>
    <name evidence="1" type="ORF">EFBL_2109</name>
</gene>
<proteinExistence type="predicted"/>
<sequence>MNILQRIFYNLKSTLESTLYESEVKARWKSLKLPVEVLESVKSDLSTQLKKKSAPAALLPDEKQTMARIQEITTKLNRNNETRTEAYRQIYFRFPELHWAFLAHMVSRNGGWQMTDLKGNLLPHLLEPNEIVHFFNSLERANALIFQDAYPQLLLYEESVRQKKNLFHLLPAFHVSKFMRPVWNEFWARKNSQLLTVALIINEQCYIQKRVAENPVYQKHVYETLEFKTQSLLQLTQVVFPFFPRKKHPGTSPVPRLAGLVMEDFTDLKERIGVGKSLYAILFGIEDVFEGALRFAKEVPHTGSRADYWPHIFSKIKHKDEHDSKERLVAGTLQKGAPPFFSPELQNAWEAQPVEPPERFDWFTDLSVFEYFRPIQTPDSFDMTDEFLRGLNTVELAVLAKEHIKP</sequence>
<evidence type="ECO:0008006" key="3">
    <source>
        <dbReference type="Google" id="ProtNLM"/>
    </source>
</evidence>
<comment type="caution">
    <text evidence="1">The sequence shown here is derived from an EMBL/GenBank/DDBJ whole genome shotgun (WGS) entry which is preliminary data.</text>
</comment>
<dbReference type="InterPro" id="IPR019658">
    <property type="entry name" value="DUF2515"/>
</dbReference>
<protein>
    <recommendedName>
        <fullName evidence="3">DUF2515 domain-containing protein</fullName>
    </recommendedName>
</protein>
<dbReference type="Proteomes" id="UP000217785">
    <property type="component" value="Unassembled WGS sequence"/>
</dbReference>
<organism evidence="1 2">
    <name type="scientific">Effusibacillus lacus</name>
    <dbReference type="NCBI Taxonomy" id="1348429"/>
    <lineage>
        <taxon>Bacteria</taxon>
        <taxon>Bacillati</taxon>
        <taxon>Bacillota</taxon>
        <taxon>Bacilli</taxon>
        <taxon>Bacillales</taxon>
        <taxon>Alicyclobacillaceae</taxon>
        <taxon>Effusibacillus</taxon>
    </lineage>
</organism>
<dbReference type="EMBL" id="BDUF01000057">
    <property type="protein sequence ID" value="GAX90482.1"/>
    <property type="molecule type" value="Genomic_DNA"/>
</dbReference>
<name>A0A292YDR0_9BACL</name>
<evidence type="ECO:0000313" key="1">
    <source>
        <dbReference type="EMBL" id="GAX90482.1"/>
    </source>
</evidence>
<dbReference type="AlphaFoldDB" id="A0A292YDR0"/>
<accession>A0A292YDR0</accession>
<evidence type="ECO:0000313" key="2">
    <source>
        <dbReference type="Proteomes" id="UP000217785"/>
    </source>
</evidence>
<reference evidence="2" key="1">
    <citation type="submission" date="2017-07" db="EMBL/GenBank/DDBJ databases">
        <title>Draft genome sequence of Effusibacillus lacus strain skLN1.</title>
        <authorList>
            <person name="Watanabe M."/>
            <person name="Kojima H."/>
            <person name="Fukui M."/>
        </authorList>
    </citation>
    <scope>NUCLEOTIDE SEQUENCE [LARGE SCALE GENOMIC DNA]</scope>
    <source>
        <strain evidence="2">skLN1</strain>
    </source>
</reference>